<dbReference type="AlphaFoldDB" id="D9RAV9"/>
<organism evidence="9 10">
    <name type="scientific">Lacrimispora saccharolytica (strain ATCC 35040 / DSM 2544 / NRCC 2533 / WM1)</name>
    <name type="common">Clostridium saccharolyticum</name>
    <dbReference type="NCBI Taxonomy" id="610130"/>
    <lineage>
        <taxon>Bacteria</taxon>
        <taxon>Bacillati</taxon>
        <taxon>Bacillota</taxon>
        <taxon>Clostridia</taxon>
        <taxon>Lachnospirales</taxon>
        <taxon>Lachnospiraceae</taxon>
        <taxon>Lacrimispora</taxon>
    </lineage>
</organism>
<name>D9RAV9_LACSW</name>
<keyword evidence="6" id="KW-0418">Kinase</keyword>
<dbReference type="GO" id="GO:0009401">
    <property type="term" value="P:phosphoenolpyruvate-dependent sugar phosphotransferase system"/>
    <property type="evidence" value="ECO:0007669"/>
    <property type="project" value="UniProtKB-KW"/>
</dbReference>
<evidence type="ECO:0000259" key="8">
    <source>
        <dbReference type="PROSITE" id="PS51100"/>
    </source>
</evidence>
<dbReference type="CDD" id="cd05564">
    <property type="entry name" value="PTS_IIB_chitobiose_lichenan"/>
    <property type="match status" value="1"/>
</dbReference>
<evidence type="ECO:0000313" key="10">
    <source>
        <dbReference type="Proteomes" id="UP000001662"/>
    </source>
</evidence>
<dbReference type="SUPFAM" id="SSF52794">
    <property type="entry name" value="PTS system IIB component-like"/>
    <property type="match status" value="1"/>
</dbReference>
<sequence>MRKIVLLCNGGLSTGILVKKMKAAAEAAAYECEISAAPVSSAEETGRDADLILMGPQVRFQMGTVSRQVTCPVYSIEPVAYGTMNGEKVLEQVRKELGD</sequence>
<dbReference type="Proteomes" id="UP000001662">
    <property type="component" value="Chromosome"/>
</dbReference>
<dbReference type="PANTHER" id="PTHR34581:SF2">
    <property type="entry name" value="PTS SYSTEM N,N'-DIACETYLCHITOBIOSE-SPECIFIC EIIB COMPONENT"/>
    <property type="match status" value="1"/>
</dbReference>
<accession>D9RAV9</accession>
<evidence type="ECO:0000256" key="4">
    <source>
        <dbReference type="ARBA" id="ARBA00022679"/>
    </source>
</evidence>
<reference evidence="9" key="1">
    <citation type="submission" date="2010-07" db="EMBL/GenBank/DDBJ databases">
        <title>Complete sequence of Clostridium saccharolyticum WM1.</title>
        <authorList>
            <consortium name="US DOE Joint Genome Institute"/>
            <person name="Lucas S."/>
            <person name="Copeland A."/>
            <person name="Lapidus A."/>
            <person name="Cheng J.-F."/>
            <person name="Bruce D."/>
            <person name="Goodwin L."/>
            <person name="Pitluck S."/>
            <person name="Chertkov O."/>
            <person name="Detter J.C."/>
            <person name="Han C."/>
            <person name="Tapia R."/>
            <person name="Land M."/>
            <person name="Hauser L."/>
            <person name="Chang Y.-J."/>
            <person name="Jeffries C."/>
            <person name="Kyrpides N."/>
            <person name="Ivanova N."/>
            <person name="Mikhailova N."/>
            <person name="Mouttaki H."/>
            <person name="Lin L."/>
            <person name="Zhou J."/>
            <person name="Hemme C.L."/>
            <person name="Woyke T."/>
        </authorList>
    </citation>
    <scope>NUCLEOTIDE SEQUENCE [LARGE SCALE GENOMIC DNA]</scope>
    <source>
        <strain evidence="9">WM1</strain>
    </source>
</reference>
<feature type="domain" description="PTS EIIB type-3" evidence="8">
    <location>
        <begin position="1"/>
        <end position="99"/>
    </location>
</feature>
<dbReference type="STRING" id="610130.Closa_3633"/>
<dbReference type="KEGG" id="csh:Closa_3633"/>
<protein>
    <submittedName>
        <fullName evidence="9">Phosphotransferase system lactose/cellobiose-specific IIB subunit</fullName>
    </submittedName>
</protein>
<dbReference type="InterPro" id="IPR013012">
    <property type="entry name" value="PTS_EIIB_3"/>
</dbReference>
<dbReference type="InterPro" id="IPR051819">
    <property type="entry name" value="PTS_sugar-specific_EIIB"/>
</dbReference>
<proteinExistence type="predicted"/>
<evidence type="ECO:0000256" key="2">
    <source>
        <dbReference type="ARBA" id="ARBA00022553"/>
    </source>
</evidence>
<dbReference type="HOGENOM" id="CLU_147323_2_1_9"/>
<evidence type="ECO:0000256" key="7">
    <source>
        <dbReference type="PROSITE-ProRule" id="PRU00423"/>
    </source>
</evidence>
<evidence type="ECO:0000256" key="5">
    <source>
        <dbReference type="ARBA" id="ARBA00022683"/>
    </source>
</evidence>
<dbReference type="PROSITE" id="PS51100">
    <property type="entry name" value="PTS_EIIB_TYPE_3"/>
    <property type="match status" value="1"/>
</dbReference>
<gene>
    <name evidence="9" type="ordered locus">Closa_3633</name>
</gene>
<keyword evidence="3" id="KW-0762">Sugar transport</keyword>
<evidence type="ECO:0000256" key="1">
    <source>
        <dbReference type="ARBA" id="ARBA00022448"/>
    </source>
</evidence>
<dbReference type="GO" id="GO:0016301">
    <property type="term" value="F:kinase activity"/>
    <property type="evidence" value="ECO:0007669"/>
    <property type="project" value="UniProtKB-KW"/>
</dbReference>
<keyword evidence="10" id="KW-1185">Reference proteome</keyword>
<dbReference type="Gene3D" id="3.40.50.2300">
    <property type="match status" value="1"/>
</dbReference>
<evidence type="ECO:0000313" key="9">
    <source>
        <dbReference type="EMBL" id="ADL06156.1"/>
    </source>
</evidence>
<dbReference type="InterPro" id="IPR036095">
    <property type="entry name" value="PTS_EIIB-like_sf"/>
</dbReference>
<keyword evidence="5" id="KW-0598">Phosphotransferase system</keyword>
<evidence type="ECO:0000256" key="6">
    <source>
        <dbReference type="ARBA" id="ARBA00022777"/>
    </source>
</evidence>
<dbReference type="OrthoDB" id="9808134at2"/>
<keyword evidence="4" id="KW-0808">Transferase</keyword>
<dbReference type="PANTHER" id="PTHR34581">
    <property type="entry name" value="PTS SYSTEM N,N'-DIACETYLCHITOBIOSE-SPECIFIC EIIB COMPONENT"/>
    <property type="match status" value="1"/>
</dbReference>
<keyword evidence="2" id="KW-0597">Phosphoprotein</keyword>
<dbReference type="eggNOG" id="COG1440">
    <property type="taxonomic scope" value="Bacteria"/>
</dbReference>
<dbReference type="GO" id="GO:0008982">
    <property type="term" value="F:protein-N(PI)-phosphohistidine-sugar phosphotransferase activity"/>
    <property type="evidence" value="ECO:0007669"/>
    <property type="project" value="InterPro"/>
</dbReference>
<dbReference type="EMBL" id="CP002109">
    <property type="protein sequence ID" value="ADL06156.1"/>
    <property type="molecule type" value="Genomic_DNA"/>
</dbReference>
<feature type="modified residue" description="Phosphocysteine; by EIIA" evidence="7">
    <location>
        <position position="8"/>
    </location>
</feature>
<dbReference type="PaxDb" id="610130-Closa_3633"/>
<dbReference type="InterPro" id="IPR003501">
    <property type="entry name" value="PTS_EIIB_2/3"/>
</dbReference>
<evidence type="ECO:0000256" key="3">
    <source>
        <dbReference type="ARBA" id="ARBA00022597"/>
    </source>
</evidence>
<dbReference type="RefSeq" id="WP_013274222.1">
    <property type="nucleotide sequence ID" value="NC_014376.1"/>
</dbReference>
<dbReference type="Pfam" id="PF02302">
    <property type="entry name" value="PTS_IIB"/>
    <property type="match status" value="1"/>
</dbReference>
<keyword evidence="1" id="KW-0813">Transport</keyword>